<feature type="region of interest" description="Disordered" evidence="1">
    <location>
        <begin position="467"/>
        <end position="492"/>
    </location>
</feature>
<dbReference type="InterPro" id="IPR029045">
    <property type="entry name" value="ClpP/crotonase-like_dom_sf"/>
</dbReference>
<feature type="compositionally biased region" description="Basic residues" evidence="1">
    <location>
        <begin position="98"/>
        <end position="109"/>
    </location>
</feature>
<dbReference type="AlphaFoldDB" id="A0AAD9QUB9"/>
<accession>A0AAD9QUB9</accession>
<dbReference type="PRINTS" id="PR00929">
    <property type="entry name" value="ATHOOK"/>
</dbReference>
<dbReference type="SMART" id="SM00384">
    <property type="entry name" value="AT_hook"/>
    <property type="match status" value="3"/>
</dbReference>
<feature type="compositionally biased region" description="Polar residues" evidence="1">
    <location>
        <begin position="123"/>
        <end position="132"/>
    </location>
</feature>
<dbReference type="InterPro" id="IPR017956">
    <property type="entry name" value="AT_hook_DNA-bd_motif"/>
</dbReference>
<sequence>MRIDDTVLPQDTVMDGICTSTSDPPLEKSGVRDLDCGKNCLNGIKWPPEHHTKNTSGRNREFNVNGLRIHSPMITHGGRTLKKPARFVESDSDDASSRRKFNSAKRRKRPLSESSRHKRTALCENSRTNSLDGDSRNVSKNHETKGDLLSQKIQNGIRTDMEYEVDLAPTSGVVLSLSTSSNNSFIQQTESLCLKKAFNDFPIDLKISNSNETPPIKRGRGRPPKNLAKYSSVDKRSPHGNCAVSATNAALASPSSSKFGKKRKLSKGIRNFQTNCFSSSSEDSEPATLTPKRRGRPPTKKLLSSCETKHEIVRIQNGVKHSWVRPVLKAVDKRTLLKPSKKYLKLTLSSPEKLMMTKANSKFARVNGCSILPSGKEFKRKRGRPPKPKPELCSDEEGIDNDDFHFTDDEQELDISPGTKHKLCTLNLHEKIDKDPLSANSLKKNSATLKLKQKAFEKARRTHFVNNDVENSQSYHSSPAESELHSDFPHKRRRRNKVDKVLGMRRNVSGVYEYLVQWKDGTSSWAPSNELEDYEMDFKCFLGHDLQETNIVSRLPYHAYWKDDLILHHSNQAEVNRLLTSDDVHLQLPSTQDGTIDQSIYTSVYESDSCDRHYICKEVSTQKLDDCVHVVISRASSKRQKINQRILDSVIIALEEAAMDESKFLVLSGLEDDTFCGVDLNRLENFPCKEEARHYRRDVDKIRYLAQVMIDFPKPIVASLKKPAQGLGAKLVSFCDLVCEEASPDDPVTLHNESKGRVPYCFTRLMGHTSANEQIIVGHQVPASQLDCVNSVSEVFNSTRYTASMSASLKAMAVSDAKVCSDGLNTKGVGDELLDLEQQLDQERRKARECIGEIQELWNSVVSQKIFT</sequence>
<dbReference type="GO" id="GO:0003677">
    <property type="term" value="F:DNA binding"/>
    <property type="evidence" value="ECO:0007669"/>
    <property type="project" value="InterPro"/>
</dbReference>
<protein>
    <submittedName>
        <fullName evidence="2">Testis-specific chromodomain protein Y 2</fullName>
    </submittedName>
</protein>
<feature type="region of interest" description="Disordered" evidence="1">
    <location>
        <begin position="276"/>
        <end position="301"/>
    </location>
</feature>
<comment type="caution">
    <text evidence="2">The sequence shown here is derived from an EMBL/GenBank/DDBJ whole genome shotgun (WGS) entry which is preliminary data.</text>
</comment>
<dbReference type="PANTHER" id="PTHR43684:SF11">
    <property type="entry name" value="CHROMO DOMAIN-CONTAINING PROTEIN"/>
    <property type="match status" value="1"/>
</dbReference>
<dbReference type="InterPro" id="IPR001753">
    <property type="entry name" value="Enoyl-CoA_hydra/iso"/>
</dbReference>
<feature type="compositionally biased region" description="Polar residues" evidence="1">
    <location>
        <begin position="467"/>
        <end position="480"/>
    </location>
</feature>
<dbReference type="Pfam" id="PF00378">
    <property type="entry name" value="ECH_1"/>
    <property type="match status" value="1"/>
</dbReference>
<dbReference type="InterPro" id="IPR051053">
    <property type="entry name" value="ECH/Chromodomain_protein"/>
</dbReference>
<dbReference type="SUPFAM" id="SSF52096">
    <property type="entry name" value="ClpP/crotonase"/>
    <property type="match status" value="1"/>
</dbReference>
<gene>
    <name evidence="2" type="ORF">P5673_008404</name>
</gene>
<dbReference type="PANTHER" id="PTHR43684">
    <property type="match status" value="1"/>
</dbReference>
<reference evidence="2" key="2">
    <citation type="journal article" date="2023" name="Science">
        <title>Genomic signatures of disease resistance in endangered staghorn corals.</title>
        <authorList>
            <person name="Vollmer S.V."/>
            <person name="Selwyn J.D."/>
            <person name="Despard B.A."/>
            <person name="Roesel C.L."/>
        </authorList>
    </citation>
    <scope>NUCLEOTIDE SEQUENCE</scope>
    <source>
        <strain evidence="2">K2</strain>
    </source>
</reference>
<evidence type="ECO:0000256" key="1">
    <source>
        <dbReference type="SAM" id="MobiDB-lite"/>
    </source>
</evidence>
<name>A0AAD9QUB9_ACRCE</name>
<evidence type="ECO:0000313" key="2">
    <source>
        <dbReference type="EMBL" id="KAK2567566.1"/>
    </source>
</evidence>
<dbReference type="Gene3D" id="2.40.50.40">
    <property type="match status" value="1"/>
</dbReference>
<dbReference type="Gene3D" id="3.90.226.10">
    <property type="entry name" value="2-enoyl-CoA Hydratase, Chain A, domain 1"/>
    <property type="match status" value="1"/>
</dbReference>
<organism evidence="2 3">
    <name type="scientific">Acropora cervicornis</name>
    <name type="common">Staghorn coral</name>
    <dbReference type="NCBI Taxonomy" id="6130"/>
    <lineage>
        <taxon>Eukaryota</taxon>
        <taxon>Metazoa</taxon>
        <taxon>Cnidaria</taxon>
        <taxon>Anthozoa</taxon>
        <taxon>Hexacorallia</taxon>
        <taxon>Scleractinia</taxon>
        <taxon>Astrocoeniina</taxon>
        <taxon>Acroporidae</taxon>
        <taxon>Acropora</taxon>
    </lineage>
</organism>
<evidence type="ECO:0000313" key="3">
    <source>
        <dbReference type="Proteomes" id="UP001249851"/>
    </source>
</evidence>
<keyword evidence="3" id="KW-1185">Reference proteome</keyword>
<dbReference type="CDD" id="cd06558">
    <property type="entry name" value="crotonase-like"/>
    <property type="match status" value="1"/>
</dbReference>
<reference evidence="2" key="1">
    <citation type="journal article" date="2023" name="G3 (Bethesda)">
        <title>Whole genome assembly and annotation of the endangered Caribbean coral Acropora cervicornis.</title>
        <authorList>
            <person name="Selwyn J.D."/>
            <person name="Vollmer S.V."/>
        </authorList>
    </citation>
    <scope>NUCLEOTIDE SEQUENCE</scope>
    <source>
        <strain evidence="2">K2</strain>
    </source>
</reference>
<dbReference type="Proteomes" id="UP001249851">
    <property type="component" value="Unassembled WGS sequence"/>
</dbReference>
<feature type="compositionally biased region" description="Basic and acidic residues" evidence="1">
    <location>
        <begin position="133"/>
        <end position="146"/>
    </location>
</feature>
<feature type="region of interest" description="Disordered" evidence="1">
    <location>
        <begin position="69"/>
        <end position="146"/>
    </location>
</feature>
<proteinExistence type="predicted"/>
<dbReference type="EMBL" id="JARQWQ010000014">
    <property type="protein sequence ID" value="KAK2567566.1"/>
    <property type="molecule type" value="Genomic_DNA"/>
</dbReference>